<dbReference type="EMBL" id="KZ110607">
    <property type="protein sequence ID" value="OSX57575.1"/>
    <property type="molecule type" value="Genomic_DNA"/>
</dbReference>
<dbReference type="Proteomes" id="UP000194127">
    <property type="component" value="Unassembled WGS sequence"/>
</dbReference>
<evidence type="ECO:0008006" key="3">
    <source>
        <dbReference type="Google" id="ProtNLM"/>
    </source>
</evidence>
<sequence>MSLSYDYITAYPTLLEADPDYLQYELNPDLIHRELWWPHANSVGWLRADNLFPGALICVCSHWMDVLRQVSVFWTRLIIFVDDDPTPLSTLQLHLSLSRTHPLEINILRHSFSCDDPLERSRVTAVMRTLRPHVSRCKVLRMALRHHTSLPHPCIDIHGLGDQLEVLQLQAGDEDEDERVENWYEPDQMLGPFSTAKLEILNTGSNIFHDVFVVPKQQLVLLTELTINGGGETQYRDLSVRMVEPNLPPPPVNILDHVYFMAINANVLSQFFRLRHNIIGFETQFISCDAAPLDTSSISDLTIGYMTAEKDILDYLREWDSSECCRLVIYDCPNLTANILDNFCHPLEDHDGEWLCPYMSDLEIDCPHLSSRDVRRVVEARHEAHAVTGFVAADDAHFVVMSLESLRVIQGADKLYEDDNEWFKKHVEDFEWTSEKLEFGEDV</sequence>
<gene>
    <name evidence="1" type="ORF">POSPLADRAFT_1061270</name>
</gene>
<reference evidence="1 2" key="1">
    <citation type="submission" date="2017-04" db="EMBL/GenBank/DDBJ databases">
        <title>Genome Sequence of the Model Brown-Rot Fungus Postia placenta SB12.</title>
        <authorList>
            <consortium name="DOE Joint Genome Institute"/>
            <person name="Gaskell J."/>
            <person name="Kersten P."/>
            <person name="Larrondo L.F."/>
            <person name="Canessa P."/>
            <person name="Martinez D."/>
            <person name="Hibbett D."/>
            <person name="Schmoll M."/>
            <person name="Kubicek C.P."/>
            <person name="Martinez A.T."/>
            <person name="Yadav J."/>
            <person name="Master E."/>
            <person name="Magnuson J.K."/>
            <person name="James T."/>
            <person name="Yaver D."/>
            <person name="Berka R."/>
            <person name="Labutti K."/>
            <person name="Lipzen A."/>
            <person name="Aerts A."/>
            <person name="Barry K."/>
            <person name="Henrissat B."/>
            <person name="Blanchette R."/>
            <person name="Grigoriev I."/>
            <person name="Cullen D."/>
        </authorList>
    </citation>
    <scope>NUCLEOTIDE SEQUENCE [LARGE SCALE GENOMIC DNA]</scope>
    <source>
        <strain evidence="1 2">MAD-698-R-SB12</strain>
    </source>
</reference>
<dbReference type="AlphaFoldDB" id="A0A1X6MMI9"/>
<dbReference type="OrthoDB" id="2794869at2759"/>
<evidence type="ECO:0000313" key="1">
    <source>
        <dbReference type="EMBL" id="OSX57575.1"/>
    </source>
</evidence>
<keyword evidence="2" id="KW-1185">Reference proteome</keyword>
<dbReference type="STRING" id="670580.A0A1X6MMI9"/>
<name>A0A1X6MMI9_9APHY</name>
<accession>A0A1X6MMI9</accession>
<dbReference type="RefSeq" id="XP_024334369.1">
    <property type="nucleotide sequence ID" value="XM_024481364.1"/>
</dbReference>
<protein>
    <recommendedName>
        <fullName evidence="3">F-box domain-containing protein</fullName>
    </recommendedName>
</protein>
<proteinExistence type="predicted"/>
<dbReference type="GeneID" id="36326314"/>
<organism evidence="1 2">
    <name type="scientific">Postia placenta MAD-698-R-SB12</name>
    <dbReference type="NCBI Taxonomy" id="670580"/>
    <lineage>
        <taxon>Eukaryota</taxon>
        <taxon>Fungi</taxon>
        <taxon>Dikarya</taxon>
        <taxon>Basidiomycota</taxon>
        <taxon>Agaricomycotina</taxon>
        <taxon>Agaricomycetes</taxon>
        <taxon>Polyporales</taxon>
        <taxon>Adustoporiaceae</taxon>
        <taxon>Rhodonia</taxon>
    </lineage>
</organism>
<evidence type="ECO:0000313" key="2">
    <source>
        <dbReference type="Proteomes" id="UP000194127"/>
    </source>
</evidence>